<feature type="site" description="Electron transfer via tryptophanyl radical" evidence="9">
    <location>
        <position position="390"/>
    </location>
</feature>
<gene>
    <name evidence="12" type="ORF">HS961_12050</name>
</gene>
<feature type="domain" description="Photolyase/cryptochrome alpha/beta" evidence="11">
    <location>
        <begin position="3"/>
        <end position="140"/>
    </location>
</feature>
<dbReference type="Gene3D" id="1.25.40.80">
    <property type="match status" value="1"/>
</dbReference>
<dbReference type="InterPro" id="IPR002081">
    <property type="entry name" value="Cryptochrome/DNA_photolyase_1"/>
</dbReference>
<name>A0A7G5EHM3_9BURK</name>
<evidence type="ECO:0000259" key="11">
    <source>
        <dbReference type="PROSITE" id="PS51645"/>
    </source>
</evidence>
<dbReference type="RefSeq" id="WP_182322256.1">
    <property type="nucleotide sequence ID" value="NZ_CP058554.1"/>
</dbReference>
<evidence type="ECO:0000256" key="8">
    <source>
        <dbReference type="PIRSR" id="PIRSR602081-1"/>
    </source>
</evidence>
<dbReference type="Proteomes" id="UP000515240">
    <property type="component" value="Chromosome"/>
</dbReference>
<keyword evidence="6 10" id="KW-0157">Chromophore</keyword>
<organism evidence="12 13">
    <name type="scientific">Comamonas piscis</name>
    <dbReference type="NCBI Taxonomy" id="1562974"/>
    <lineage>
        <taxon>Bacteria</taxon>
        <taxon>Pseudomonadati</taxon>
        <taxon>Pseudomonadota</taxon>
        <taxon>Betaproteobacteria</taxon>
        <taxon>Burkholderiales</taxon>
        <taxon>Comamonadaceae</taxon>
        <taxon>Comamonas</taxon>
    </lineage>
</organism>
<dbReference type="KEGG" id="cpis:HS961_12050"/>
<evidence type="ECO:0000313" key="13">
    <source>
        <dbReference type="Proteomes" id="UP000515240"/>
    </source>
</evidence>
<dbReference type="Gene3D" id="1.10.579.10">
    <property type="entry name" value="DNA Cyclobutane Dipyrimidine Photolyase, subunit A, domain 3"/>
    <property type="match status" value="1"/>
</dbReference>
<dbReference type="FunFam" id="1.10.579.10:FF:000003">
    <property type="entry name" value="Deoxyribodipyrimidine photo-lyase"/>
    <property type="match status" value="1"/>
</dbReference>
<dbReference type="EC" id="4.1.99.3" evidence="2"/>
<dbReference type="GO" id="GO:0071949">
    <property type="term" value="F:FAD binding"/>
    <property type="evidence" value="ECO:0007669"/>
    <property type="project" value="TreeGrafter"/>
</dbReference>
<dbReference type="PANTHER" id="PTHR11455">
    <property type="entry name" value="CRYPTOCHROME"/>
    <property type="match status" value="1"/>
</dbReference>
<evidence type="ECO:0000256" key="3">
    <source>
        <dbReference type="ARBA" id="ARBA00014046"/>
    </source>
</evidence>
<keyword evidence="4 8" id="KW-0285">Flavoprotein</keyword>
<reference evidence="12 13" key="1">
    <citation type="journal article" date="2020" name="G3 (Bethesda)">
        <title>CeMbio - The Caenorhabditis elegans Microbiome Resource.</title>
        <authorList>
            <person name="Dirksen P."/>
            <person name="Assie A."/>
            <person name="Zimmermann J."/>
            <person name="Zhang F."/>
            <person name="Tietje A.M."/>
            <person name="Marsh S.A."/>
            <person name="Felix M.A."/>
            <person name="Shapira M."/>
            <person name="Kaleta C."/>
            <person name="Schulenburg H."/>
            <person name="Samuel B."/>
        </authorList>
    </citation>
    <scope>NUCLEOTIDE SEQUENCE [LARGE SCALE GENOMIC DNA]</scope>
    <source>
        <strain evidence="12 13">BIGb0172</strain>
    </source>
</reference>
<sequence length="485" mass="55052">MASRALVWMRRDLRCDDHAALYHALRRFEQVYCVFVFDTDILDLLPTREDRRVDFIHARVLALDEDLRQLAADHGAVDAGLMVRHGSAAQEVVQLAQALGVQEVLTNRDYEPEAIARDARVAGDLQAAGIAFSDYKDQVLLDRDEVLTQQGHPYSVFTPYKRAWLQKLDAFQCKAYPVARYAGHLAALPKGEAIPSLADLGFQPSNLASLKIPTGSAGAQQLLKDFLPRMAGYQDARDFPAVKGVSYLSVHLRFGTISIRQLATAAVAQARSGSEGAQTWLSELAWRDFYAMILWHHPQVVTQSFRPIYDKVQWDDAPELWQAWCEARTGYPLVDAAMRQLLQTGYMHNRLRMVVASFLTKDLGIDWRAGERFFAQHLNDYDLSSNNGGWQWAASTGCDAQPWFRIFNPITQSQRFDADGKFIRRYLPELAQVPDKHIHFPAAMKPLEQQACGLQLGRDYPHPVVDHGRARERTLMRFHFMKNPD</sequence>
<dbReference type="InterPro" id="IPR014729">
    <property type="entry name" value="Rossmann-like_a/b/a_fold"/>
</dbReference>
<dbReference type="PANTHER" id="PTHR11455:SF9">
    <property type="entry name" value="CRYPTOCHROME CIRCADIAN CLOCK 5 ISOFORM X1"/>
    <property type="match status" value="1"/>
</dbReference>
<dbReference type="InterPro" id="IPR018394">
    <property type="entry name" value="DNA_photolyase_1_CS_C"/>
</dbReference>
<comment type="cofactor">
    <cofactor evidence="1">
        <name>(6R)-5,10-methylene-5,6,7,8-tetrahydrofolate</name>
        <dbReference type="ChEBI" id="CHEBI:15636"/>
    </cofactor>
</comment>
<proteinExistence type="inferred from homology"/>
<protein>
    <recommendedName>
        <fullName evidence="3">Deoxyribodipyrimidine photo-lyase</fullName>
        <ecNumber evidence="2">4.1.99.3</ecNumber>
    </recommendedName>
</protein>
<dbReference type="PROSITE" id="PS00691">
    <property type="entry name" value="DNA_PHOTOLYASES_1_2"/>
    <property type="match status" value="1"/>
</dbReference>
<keyword evidence="12" id="KW-0456">Lyase</keyword>
<keyword evidence="5 8" id="KW-0274">FAD</keyword>
<evidence type="ECO:0000256" key="1">
    <source>
        <dbReference type="ARBA" id="ARBA00001932"/>
    </source>
</evidence>
<comment type="cofactor">
    <cofactor evidence="8">
        <name>FAD</name>
        <dbReference type="ChEBI" id="CHEBI:57692"/>
    </cofactor>
    <text evidence="8">Binds 1 FAD per subunit.</text>
</comment>
<dbReference type="InterPro" id="IPR005101">
    <property type="entry name" value="Cryptochr/Photolyase_FAD-bd"/>
</dbReference>
<comment type="similarity">
    <text evidence="10">Belongs to the DNA photolyase family.</text>
</comment>
<dbReference type="GO" id="GO:0009416">
    <property type="term" value="P:response to light stimulus"/>
    <property type="evidence" value="ECO:0007669"/>
    <property type="project" value="TreeGrafter"/>
</dbReference>
<comment type="catalytic activity">
    <reaction evidence="7">
        <text>cyclobutadipyrimidine (in DNA) = 2 pyrimidine residues (in DNA).</text>
        <dbReference type="EC" id="4.1.99.3"/>
    </reaction>
</comment>
<evidence type="ECO:0000256" key="5">
    <source>
        <dbReference type="ARBA" id="ARBA00022827"/>
    </source>
</evidence>
<dbReference type="InterPro" id="IPR036155">
    <property type="entry name" value="Crypto/Photolyase_N_sf"/>
</dbReference>
<evidence type="ECO:0000256" key="4">
    <source>
        <dbReference type="ARBA" id="ARBA00022630"/>
    </source>
</evidence>
<dbReference type="InterPro" id="IPR006050">
    <property type="entry name" value="DNA_photolyase_N"/>
</dbReference>
<feature type="site" description="Electron transfer via tryptophanyl radical" evidence="9">
    <location>
        <position position="367"/>
    </location>
</feature>
<dbReference type="InterPro" id="IPR036134">
    <property type="entry name" value="Crypto/Photolyase_FAD-like_sf"/>
</dbReference>
<evidence type="ECO:0000313" key="12">
    <source>
        <dbReference type="EMBL" id="QMV73498.1"/>
    </source>
</evidence>
<keyword evidence="13" id="KW-1185">Reference proteome</keyword>
<evidence type="ECO:0000256" key="6">
    <source>
        <dbReference type="ARBA" id="ARBA00022991"/>
    </source>
</evidence>
<evidence type="ECO:0000256" key="2">
    <source>
        <dbReference type="ARBA" id="ARBA00013149"/>
    </source>
</evidence>
<dbReference type="PRINTS" id="PR00147">
    <property type="entry name" value="DNAPHOTLYASE"/>
</dbReference>
<dbReference type="SUPFAM" id="SSF48173">
    <property type="entry name" value="Cryptochrome/photolyase FAD-binding domain"/>
    <property type="match status" value="1"/>
</dbReference>
<dbReference type="AlphaFoldDB" id="A0A7G5EHM3"/>
<dbReference type="GO" id="GO:0000719">
    <property type="term" value="P:photoreactive repair"/>
    <property type="evidence" value="ECO:0007669"/>
    <property type="project" value="UniProtKB-ARBA"/>
</dbReference>
<accession>A0A7G5EHM3</accession>
<evidence type="ECO:0000256" key="7">
    <source>
        <dbReference type="ARBA" id="ARBA00033999"/>
    </source>
</evidence>
<dbReference type="Pfam" id="PF00875">
    <property type="entry name" value="DNA_photolyase"/>
    <property type="match status" value="1"/>
</dbReference>
<dbReference type="SUPFAM" id="SSF52425">
    <property type="entry name" value="Cryptochrome/photolyase, N-terminal domain"/>
    <property type="match status" value="1"/>
</dbReference>
<evidence type="ECO:0000256" key="9">
    <source>
        <dbReference type="PIRSR" id="PIRSR602081-2"/>
    </source>
</evidence>
<dbReference type="Pfam" id="PF03441">
    <property type="entry name" value="FAD_binding_7"/>
    <property type="match status" value="1"/>
</dbReference>
<dbReference type="GO" id="GO:0003904">
    <property type="term" value="F:deoxyribodipyrimidine photo-lyase activity"/>
    <property type="evidence" value="ECO:0007669"/>
    <property type="project" value="UniProtKB-EC"/>
</dbReference>
<dbReference type="Gene3D" id="3.40.50.620">
    <property type="entry name" value="HUPs"/>
    <property type="match status" value="1"/>
</dbReference>
<evidence type="ECO:0000256" key="10">
    <source>
        <dbReference type="RuleBase" id="RU004182"/>
    </source>
</evidence>
<dbReference type="PROSITE" id="PS00394">
    <property type="entry name" value="DNA_PHOTOLYASES_1_1"/>
    <property type="match status" value="1"/>
</dbReference>
<dbReference type="GO" id="GO:0003677">
    <property type="term" value="F:DNA binding"/>
    <property type="evidence" value="ECO:0007669"/>
    <property type="project" value="TreeGrafter"/>
</dbReference>
<feature type="binding site" evidence="8">
    <location>
        <position position="280"/>
    </location>
    <ligand>
        <name>FAD</name>
        <dbReference type="ChEBI" id="CHEBI:57692"/>
    </ligand>
</feature>
<dbReference type="PROSITE" id="PS51645">
    <property type="entry name" value="PHR_CRY_ALPHA_BETA"/>
    <property type="match status" value="1"/>
</dbReference>
<feature type="binding site" evidence="8">
    <location>
        <begin position="380"/>
        <end position="382"/>
    </location>
    <ligand>
        <name>FAD</name>
        <dbReference type="ChEBI" id="CHEBI:57692"/>
    </ligand>
</feature>
<dbReference type="EMBL" id="CP058554">
    <property type="protein sequence ID" value="QMV73498.1"/>
    <property type="molecule type" value="Genomic_DNA"/>
</dbReference>
<feature type="binding site" evidence="8">
    <location>
        <begin position="283"/>
        <end position="290"/>
    </location>
    <ligand>
        <name>FAD</name>
        <dbReference type="ChEBI" id="CHEBI:57692"/>
    </ligand>
</feature>
<feature type="site" description="Electron transfer via tryptophanyl radical" evidence="9">
    <location>
        <position position="314"/>
    </location>
</feature>
<feature type="binding site" evidence="8">
    <location>
        <position position="233"/>
    </location>
    <ligand>
        <name>FAD</name>
        <dbReference type="ChEBI" id="CHEBI:57692"/>
    </ligand>
</feature>